<comment type="caution">
    <text evidence="2">The sequence shown here is derived from an EMBL/GenBank/DDBJ whole genome shotgun (WGS) entry which is preliminary data.</text>
</comment>
<organism evidence="2 3">
    <name type="scientific">Bacillus toyonensis</name>
    <dbReference type="NCBI Taxonomy" id="155322"/>
    <lineage>
        <taxon>Bacteria</taxon>
        <taxon>Bacillati</taxon>
        <taxon>Bacillota</taxon>
        <taxon>Bacilli</taxon>
        <taxon>Bacillales</taxon>
        <taxon>Bacillaceae</taxon>
        <taxon>Bacillus</taxon>
        <taxon>Bacillus cereus group</taxon>
    </lineage>
</organism>
<dbReference type="Gene3D" id="3.40.1580.10">
    <property type="entry name" value="SMI1/KNR4-like"/>
    <property type="match status" value="1"/>
</dbReference>
<gene>
    <name evidence="2" type="ORF">CN585_23060</name>
</gene>
<feature type="domain" description="Knr4/Smi1-like" evidence="1">
    <location>
        <begin position="16"/>
        <end position="131"/>
    </location>
</feature>
<proteinExistence type="predicted"/>
<dbReference type="SMR" id="A0A2B4PIG1"/>
<dbReference type="SUPFAM" id="SSF160631">
    <property type="entry name" value="SMI1/KNR4-like"/>
    <property type="match status" value="1"/>
</dbReference>
<dbReference type="Pfam" id="PF09346">
    <property type="entry name" value="SMI1_KNR4"/>
    <property type="match status" value="1"/>
</dbReference>
<sequence>MKYDYLVSNKHNSFYPVALEEIEEVEEVLGLKFPKELKDFFLNVGYGFIKGSKYNINRIMAPYSIRDFQLKQNDYEFFPDIEVYDDLEEEIIFFEGNETVLISIKLTKEENSGIYYDEFKIADSLEDFLAKISENDSYYMDLID</sequence>
<dbReference type="AlphaFoldDB" id="A0A2B4PIG1"/>
<dbReference type="InterPro" id="IPR037883">
    <property type="entry name" value="Knr4/Smi1-like_sf"/>
</dbReference>
<evidence type="ECO:0000259" key="1">
    <source>
        <dbReference type="SMART" id="SM00860"/>
    </source>
</evidence>
<dbReference type="InterPro" id="IPR018958">
    <property type="entry name" value="Knr4/Smi1-like_dom"/>
</dbReference>
<protein>
    <submittedName>
        <fullName evidence="2">SMI1/KNR4 family protein</fullName>
    </submittedName>
</protein>
<dbReference type="SMART" id="SM00860">
    <property type="entry name" value="SMI1_KNR4"/>
    <property type="match status" value="1"/>
</dbReference>
<evidence type="ECO:0000313" key="2">
    <source>
        <dbReference type="EMBL" id="PEQ00743.1"/>
    </source>
</evidence>
<evidence type="ECO:0000313" key="3">
    <source>
        <dbReference type="Proteomes" id="UP000220841"/>
    </source>
</evidence>
<dbReference type="EMBL" id="NUBY01000133">
    <property type="protein sequence ID" value="PEQ00743.1"/>
    <property type="molecule type" value="Genomic_DNA"/>
</dbReference>
<reference evidence="2 3" key="1">
    <citation type="submission" date="2017-09" db="EMBL/GenBank/DDBJ databases">
        <title>Large-scale bioinformatics analysis of Bacillus genomes uncovers conserved roles of natural products in bacterial physiology.</title>
        <authorList>
            <consortium name="Agbiome Team Llc"/>
            <person name="Bleich R.M."/>
            <person name="Grubbs K.J."/>
            <person name="Santa Maria K.C."/>
            <person name="Allen S.E."/>
            <person name="Farag S."/>
            <person name="Shank E.A."/>
            <person name="Bowers A."/>
        </authorList>
    </citation>
    <scope>NUCLEOTIDE SEQUENCE [LARGE SCALE GENOMIC DNA]</scope>
    <source>
        <strain evidence="2 3">AFS021349</strain>
    </source>
</reference>
<accession>A0A2B4PIG1</accession>
<name>A0A2B4PIG1_9BACI</name>
<dbReference type="Proteomes" id="UP000220841">
    <property type="component" value="Unassembled WGS sequence"/>
</dbReference>
<dbReference type="RefSeq" id="WP_033668590.1">
    <property type="nucleotide sequence ID" value="NZ_JAOPRA010000009.1"/>
</dbReference>